<sequence length="151" mass="17570">MRIRLCWFCCKATPNKHPEVADSWVIIPEILKQFPATSYTAAFADSEQSELIAREYRILKYPALLIFRQHRFVGSLAGLYSWQEYSQRVARIADHTGPIVRIFPLSRNRMKGNTRESFQKLFQSLILPDQARSQKRKTLTFFLSPPALISH</sequence>
<evidence type="ECO:0000313" key="2">
    <source>
        <dbReference type="EMBL" id="VDZ94123.1"/>
    </source>
</evidence>
<dbReference type="Pfam" id="PF07449">
    <property type="entry name" value="HyaE"/>
    <property type="match status" value="1"/>
</dbReference>
<dbReference type="EMBL" id="LR134140">
    <property type="protein sequence ID" value="VDZ94123.1"/>
    <property type="molecule type" value="Genomic_DNA"/>
</dbReference>
<gene>
    <name evidence="2" type="primary">hyaE</name>
    <name evidence="2" type="ORF">NCTC129_00195</name>
</gene>
<name>A0A447MSY2_SALET</name>
<dbReference type="InterPro" id="IPR010893">
    <property type="entry name" value="NiFe-hyd_mat_HyaE"/>
</dbReference>
<accession>A0A447MSY2</accession>
<comment type="similarity">
    <text evidence="1">Belongs to the HupG/HyaE family.</text>
</comment>
<dbReference type="Gene3D" id="3.40.30.10">
    <property type="entry name" value="Glutaredoxin"/>
    <property type="match status" value="1"/>
</dbReference>
<dbReference type="Proteomes" id="UP000282086">
    <property type="component" value="Chromosome"/>
</dbReference>
<reference evidence="2 3" key="1">
    <citation type="submission" date="2018-12" db="EMBL/GenBank/DDBJ databases">
        <authorList>
            <consortium name="Pathogen Informatics"/>
        </authorList>
    </citation>
    <scope>NUCLEOTIDE SEQUENCE [LARGE SCALE GENOMIC DNA]</scope>
    <source>
        <strain evidence="2 3">NCTC129</strain>
    </source>
</reference>
<protein>
    <submittedName>
        <fullName evidence="2">Hydrogenase 1 operon protein HyaE2</fullName>
    </submittedName>
</protein>
<proteinExistence type="inferred from homology"/>
<dbReference type="SUPFAM" id="SSF52833">
    <property type="entry name" value="Thioredoxin-like"/>
    <property type="match status" value="1"/>
</dbReference>
<evidence type="ECO:0000256" key="1">
    <source>
        <dbReference type="ARBA" id="ARBA00009004"/>
    </source>
</evidence>
<dbReference type="InterPro" id="IPR036249">
    <property type="entry name" value="Thioredoxin-like_sf"/>
</dbReference>
<dbReference type="AlphaFoldDB" id="A0A447MSY2"/>
<evidence type="ECO:0000313" key="3">
    <source>
        <dbReference type="Proteomes" id="UP000282086"/>
    </source>
</evidence>
<organism evidence="2 3">
    <name type="scientific">Salmonella enterica I</name>
    <dbReference type="NCBI Taxonomy" id="59201"/>
    <lineage>
        <taxon>Bacteria</taxon>
        <taxon>Pseudomonadati</taxon>
        <taxon>Pseudomonadota</taxon>
        <taxon>Gammaproteobacteria</taxon>
        <taxon>Enterobacterales</taxon>
        <taxon>Enterobacteriaceae</taxon>
        <taxon>Salmonella</taxon>
    </lineage>
</organism>